<protein>
    <submittedName>
        <fullName evidence="1">Uncharacterized protein</fullName>
    </submittedName>
</protein>
<sequence>TNKQNGGGFVIYNERTSQNRGRDKRVRQPSKRMLLYSQDTDSEMTLSVLDRMTLYSQQQY</sequence>
<keyword evidence="2" id="KW-1185">Reference proteome</keyword>
<proteinExistence type="predicted"/>
<organism evidence="1 2">
    <name type="scientific">Dreissena polymorpha</name>
    <name type="common">Zebra mussel</name>
    <name type="synonym">Mytilus polymorpha</name>
    <dbReference type="NCBI Taxonomy" id="45954"/>
    <lineage>
        <taxon>Eukaryota</taxon>
        <taxon>Metazoa</taxon>
        <taxon>Spiralia</taxon>
        <taxon>Lophotrochozoa</taxon>
        <taxon>Mollusca</taxon>
        <taxon>Bivalvia</taxon>
        <taxon>Autobranchia</taxon>
        <taxon>Heteroconchia</taxon>
        <taxon>Euheterodonta</taxon>
        <taxon>Imparidentia</taxon>
        <taxon>Neoheterodontei</taxon>
        <taxon>Myida</taxon>
        <taxon>Dreissenoidea</taxon>
        <taxon>Dreissenidae</taxon>
        <taxon>Dreissena</taxon>
    </lineage>
</organism>
<reference evidence="1" key="1">
    <citation type="journal article" date="2019" name="bioRxiv">
        <title>The Genome of the Zebra Mussel, Dreissena polymorpha: A Resource for Invasive Species Research.</title>
        <authorList>
            <person name="McCartney M.A."/>
            <person name="Auch B."/>
            <person name="Kono T."/>
            <person name="Mallez S."/>
            <person name="Zhang Y."/>
            <person name="Obille A."/>
            <person name="Becker A."/>
            <person name="Abrahante J.E."/>
            <person name="Garbe J."/>
            <person name="Badalamenti J.P."/>
            <person name="Herman A."/>
            <person name="Mangelson H."/>
            <person name="Liachko I."/>
            <person name="Sullivan S."/>
            <person name="Sone E.D."/>
            <person name="Koren S."/>
            <person name="Silverstein K.A.T."/>
            <person name="Beckman K.B."/>
            <person name="Gohl D.M."/>
        </authorList>
    </citation>
    <scope>NUCLEOTIDE SEQUENCE</scope>
    <source>
        <strain evidence="1">Duluth1</strain>
        <tissue evidence="1">Whole animal</tissue>
    </source>
</reference>
<dbReference type="AlphaFoldDB" id="A0A9D4E8Q1"/>
<dbReference type="Proteomes" id="UP000828390">
    <property type="component" value="Unassembled WGS sequence"/>
</dbReference>
<gene>
    <name evidence="1" type="ORF">DPMN_177282</name>
</gene>
<accession>A0A9D4E8Q1</accession>
<evidence type="ECO:0000313" key="1">
    <source>
        <dbReference type="EMBL" id="KAH3775872.1"/>
    </source>
</evidence>
<name>A0A9D4E8Q1_DREPO</name>
<feature type="non-terminal residue" evidence="1">
    <location>
        <position position="60"/>
    </location>
</feature>
<dbReference type="EMBL" id="JAIWYP010000009">
    <property type="protein sequence ID" value="KAH3775872.1"/>
    <property type="molecule type" value="Genomic_DNA"/>
</dbReference>
<evidence type="ECO:0000313" key="2">
    <source>
        <dbReference type="Proteomes" id="UP000828390"/>
    </source>
</evidence>
<reference evidence="1" key="2">
    <citation type="submission" date="2020-11" db="EMBL/GenBank/DDBJ databases">
        <authorList>
            <person name="McCartney M.A."/>
            <person name="Auch B."/>
            <person name="Kono T."/>
            <person name="Mallez S."/>
            <person name="Becker A."/>
            <person name="Gohl D.M."/>
            <person name="Silverstein K.A.T."/>
            <person name="Koren S."/>
            <person name="Bechman K.B."/>
            <person name="Herman A."/>
            <person name="Abrahante J.E."/>
            <person name="Garbe J."/>
        </authorList>
    </citation>
    <scope>NUCLEOTIDE SEQUENCE</scope>
    <source>
        <strain evidence="1">Duluth1</strain>
        <tissue evidence="1">Whole animal</tissue>
    </source>
</reference>
<comment type="caution">
    <text evidence="1">The sequence shown here is derived from an EMBL/GenBank/DDBJ whole genome shotgun (WGS) entry which is preliminary data.</text>
</comment>